<evidence type="ECO:0000256" key="1">
    <source>
        <dbReference type="SAM" id="Phobius"/>
    </source>
</evidence>
<keyword evidence="1" id="KW-0812">Transmembrane</keyword>
<dbReference type="EMBL" id="DF973224">
    <property type="protein sequence ID" value="GAU21059.1"/>
    <property type="molecule type" value="Genomic_DNA"/>
</dbReference>
<name>A0A2Z6LRI4_TRISU</name>
<reference evidence="3" key="1">
    <citation type="journal article" date="2017" name="Front. Plant Sci.">
        <title>Climate Clever Clovers: New Paradigm to Reduce the Environmental Footprint of Ruminants by Breeding Low Methanogenic Forages Utilizing Haplotype Variation.</title>
        <authorList>
            <person name="Kaur P."/>
            <person name="Appels R."/>
            <person name="Bayer P.E."/>
            <person name="Keeble-Gagnere G."/>
            <person name="Wang J."/>
            <person name="Hirakawa H."/>
            <person name="Shirasawa K."/>
            <person name="Vercoe P."/>
            <person name="Stefanova K."/>
            <person name="Durmic Z."/>
            <person name="Nichols P."/>
            <person name="Revell C."/>
            <person name="Isobe S.N."/>
            <person name="Edwards D."/>
            <person name="Erskine W."/>
        </authorList>
    </citation>
    <scope>NUCLEOTIDE SEQUENCE [LARGE SCALE GENOMIC DNA]</scope>
    <source>
        <strain evidence="3">cv. Daliak</strain>
    </source>
</reference>
<dbReference type="OrthoDB" id="1415013at2759"/>
<protein>
    <recommendedName>
        <fullName evidence="4">Nudix hydrolase domain-containing protein</fullName>
    </recommendedName>
</protein>
<feature type="transmembrane region" description="Helical" evidence="1">
    <location>
        <begin position="55"/>
        <end position="77"/>
    </location>
</feature>
<organism evidence="2 3">
    <name type="scientific">Trifolium subterraneum</name>
    <name type="common">Subterranean clover</name>
    <dbReference type="NCBI Taxonomy" id="3900"/>
    <lineage>
        <taxon>Eukaryota</taxon>
        <taxon>Viridiplantae</taxon>
        <taxon>Streptophyta</taxon>
        <taxon>Embryophyta</taxon>
        <taxon>Tracheophyta</taxon>
        <taxon>Spermatophyta</taxon>
        <taxon>Magnoliopsida</taxon>
        <taxon>eudicotyledons</taxon>
        <taxon>Gunneridae</taxon>
        <taxon>Pentapetalae</taxon>
        <taxon>rosids</taxon>
        <taxon>fabids</taxon>
        <taxon>Fabales</taxon>
        <taxon>Fabaceae</taxon>
        <taxon>Papilionoideae</taxon>
        <taxon>50 kb inversion clade</taxon>
        <taxon>NPAAA clade</taxon>
        <taxon>Hologalegina</taxon>
        <taxon>IRL clade</taxon>
        <taxon>Trifolieae</taxon>
        <taxon>Trifolium</taxon>
    </lineage>
</organism>
<dbReference type="Proteomes" id="UP000242715">
    <property type="component" value="Unassembled WGS sequence"/>
</dbReference>
<evidence type="ECO:0000313" key="2">
    <source>
        <dbReference type="EMBL" id="GAU21059.1"/>
    </source>
</evidence>
<dbReference type="AlphaFoldDB" id="A0A2Z6LRI4"/>
<gene>
    <name evidence="2" type="ORF">TSUD_132720</name>
</gene>
<sequence>MAEEVSRIQHSQEEERFDVLTKSEAKFIEMVITIAPFTFGFSPNPHNSYFSNAALLAKIHGLIFGTFLAPVTFLLVIPPSSLLVNTRHPTHLNFGIPMKTDAVFFKLNVSKRELEEELGVNLPKDAFELIFVFLQECVTNDGKFINNEYNDVFLVTTIDPIPLEAFKLQVTA</sequence>
<keyword evidence="1" id="KW-1133">Transmembrane helix</keyword>
<keyword evidence="1" id="KW-0472">Membrane</keyword>
<proteinExistence type="predicted"/>
<evidence type="ECO:0008006" key="4">
    <source>
        <dbReference type="Google" id="ProtNLM"/>
    </source>
</evidence>
<keyword evidence="3" id="KW-1185">Reference proteome</keyword>
<accession>A0A2Z6LRI4</accession>
<evidence type="ECO:0000313" key="3">
    <source>
        <dbReference type="Proteomes" id="UP000242715"/>
    </source>
</evidence>